<name>A0AAW0ZPP4_9HYME</name>
<gene>
    <name evidence="1" type="ORF">QLX08_007470</name>
</gene>
<dbReference type="EMBL" id="JAWNGG020000147">
    <property type="protein sequence ID" value="KAK9299568.1"/>
    <property type="molecule type" value="Genomic_DNA"/>
</dbReference>
<sequence>MIDRRHDSQLSRNRRSQSSRSFRPRRFIITLTRDSTYHVNVLIVHIGPRVWSLWEMKSTTRGYVPCSRHVLLTFETNLNIHSVVAWRIGLMENLRFEYLKGHSYLKLNYLYGSILFY</sequence>
<dbReference type="Proteomes" id="UP001432146">
    <property type="component" value="Unassembled WGS sequence"/>
</dbReference>
<accession>A0AAW0ZPP4</accession>
<organism evidence="1 2">
    <name type="scientific">Tetragonisca angustula</name>
    <dbReference type="NCBI Taxonomy" id="166442"/>
    <lineage>
        <taxon>Eukaryota</taxon>
        <taxon>Metazoa</taxon>
        <taxon>Ecdysozoa</taxon>
        <taxon>Arthropoda</taxon>
        <taxon>Hexapoda</taxon>
        <taxon>Insecta</taxon>
        <taxon>Pterygota</taxon>
        <taxon>Neoptera</taxon>
        <taxon>Endopterygota</taxon>
        <taxon>Hymenoptera</taxon>
        <taxon>Apocrita</taxon>
        <taxon>Aculeata</taxon>
        <taxon>Apoidea</taxon>
        <taxon>Anthophila</taxon>
        <taxon>Apidae</taxon>
        <taxon>Tetragonisca</taxon>
    </lineage>
</organism>
<comment type="caution">
    <text evidence="1">The sequence shown here is derived from an EMBL/GenBank/DDBJ whole genome shotgun (WGS) entry which is preliminary data.</text>
</comment>
<reference evidence="1 2" key="1">
    <citation type="submission" date="2024-05" db="EMBL/GenBank/DDBJ databases">
        <title>The nuclear and mitochondrial genome assemblies of Tetragonisca angustula (Apidae: Meliponini), a tiny yet remarkable pollinator in the Neotropics.</title>
        <authorList>
            <person name="Ferrari R."/>
            <person name="Ricardo P.C."/>
            <person name="Dias F.C."/>
            <person name="Araujo N.S."/>
            <person name="Soares D.O."/>
            <person name="Zhou Q.-S."/>
            <person name="Zhu C.-D."/>
            <person name="Coutinho L."/>
            <person name="Airas M.C."/>
            <person name="Batista T.M."/>
        </authorList>
    </citation>
    <scope>NUCLEOTIDE SEQUENCE [LARGE SCALE GENOMIC DNA]</scope>
    <source>
        <strain evidence="1">ASF017062</strain>
        <tissue evidence="1">Abdomen</tissue>
    </source>
</reference>
<evidence type="ECO:0000313" key="2">
    <source>
        <dbReference type="Proteomes" id="UP001432146"/>
    </source>
</evidence>
<dbReference type="AlphaFoldDB" id="A0AAW0ZPP4"/>
<proteinExistence type="predicted"/>
<keyword evidence="2" id="KW-1185">Reference proteome</keyword>
<evidence type="ECO:0000313" key="1">
    <source>
        <dbReference type="EMBL" id="KAK9299568.1"/>
    </source>
</evidence>
<protein>
    <submittedName>
        <fullName evidence="1">Uncharacterized protein</fullName>
    </submittedName>
</protein>